<feature type="transmembrane region" description="Helical" evidence="7">
    <location>
        <begin position="159"/>
        <end position="176"/>
    </location>
</feature>
<keyword evidence="4 7" id="KW-0812">Transmembrane</keyword>
<dbReference type="OrthoDB" id="413079at2759"/>
<keyword evidence="10" id="KW-1185">Reference proteome</keyword>
<feature type="transmembrane region" description="Helical" evidence="7">
    <location>
        <begin position="126"/>
        <end position="147"/>
    </location>
</feature>
<accession>A0A165QUZ9</accession>
<feature type="transmembrane region" description="Helical" evidence="7">
    <location>
        <begin position="273"/>
        <end position="295"/>
    </location>
</feature>
<dbReference type="STRING" id="1314783.A0A165QUZ9"/>
<sequence>MLQFFAMCYSFFLEGWNDGSTGPLLPRIERNYHIGFAVVSVLFVTNCVGFLSGAVMNVWLNQKLGLGKVLDSSVHAGAVIQLIGYIMMAPGGPFEVMCIAFVFAGYGISLQNAQANGFVGSLKESGFGTFGLLHASYGLGALVAPLVATQFSSARHWSFHYIISAGLALDAGRWIVTFIEDERGGGASAGYISSGFFGGLMLGRVALMQLSHKLGERWVIVYYSIVIIILEVTIWVVPSLIENAVAVSVVGLLMGPIYPVLMHQSTGILPKWLLTGCLGYIGGVGQAGSAVLPFITGLLSSRFGIASLPPFIVSMMSTMIIIWALVPKAKRIE</sequence>
<evidence type="ECO:0000313" key="9">
    <source>
        <dbReference type="EMBL" id="KZT69967.1"/>
    </source>
</evidence>
<evidence type="ECO:0000256" key="7">
    <source>
        <dbReference type="SAM" id="Phobius"/>
    </source>
</evidence>
<proteinExistence type="inferred from homology"/>
<name>A0A165QUZ9_9APHY</name>
<evidence type="ECO:0000259" key="8">
    <source>
        <dbReference type="PROSITE" id="PS50850"/>
    </source>
</evidence>
<evidence type="ECO:0000256" key="1">
    <source>
        <dbReference type="ARBA" id="ARBA00004127"/>
    </source>
</evidence>
<keyword evidence="3" id="KW-0813">Transport</keyword>
<dbReference type="InterPro" id="IPR020846">
    <property type="entry name" value="MFS_dom"/>
</dbReference>
<dbReference type="GO" id="GO:0016020">
    <property type="term" value="C:membrane"/>
    <property type="evidence" value="ECO:0007669"/>
    <property type="project" value="TreeGrafter"/>
</dbReference>
<keyword evidence="5 7" id="KW-1133">Transmembrane helix</keyword>
<organism evidence="9 10">
    <name type="scientific">Daedalea quercina L-15889</name>
    <dbReference type="NCBI Taxonomy" id="1314783"/>
    <lineage>
        <taxon>Eukaryota</taxon>
        <taxon>Fungi</taxon>
        <taxon>Dikarya</taxon>
        <taxon>Basidiomycota</taxon>
        <taxon>Agaricomycotina</taxon>
        <taxon>Agaricomycetes</taxon>
        <taxon>Polyporales</taxon>
        <taxon>Fomitopsis</taxon>
    </lineage>
</organism>
<feature type="domain" description="Major facilitator superfamily (MFS) profile" evidence="8">
    <location>
        <begin position="93"/>
        <end position="333"/>
    </location>
</feature>
<feature type="transmembrane region" description="Helical" evidence="7">
    <location>
        <begin position="34"/>
        <end position="61"/>
    </location>
</feature>
<dbReference type="SUPFAM" id="SSF103473">
    <property type="entry name" value="MFS general substrate transporter"/>
    <property type="match status" value="1"/>
</dbReference>
<comment type="similarity">
    <text evidence="2">Belongs to the major facilitator superfamily.</text>
</comment>
<gene>
    <name evidence="9" type="ORF">DAEQUDRAFT_668709</name>
</gene>
<dbReference type="InterPro" id="IPR051788">
    <property type="entry name" value="MFS_Transporter"/>
</dbReference>
<evidence type="ECO:0000256" key="2">
    <source>
        <dbReference type="ARBA" id="ARBA00008335"/>
    </source>
</evidence>
<reference evidence="9 10" key="1">
    <citation type="journal article" date="2016" name="Mol. Biol. Evol.">
        <title>Comparative Genomics of Early-Diverging Mushroom-Forming Fungi Provides Insights into the Origins of Lignocellulose Decay Capabilities.</title>
        <authorList>
            <person name="Nagy L.G."/>
            <person name="Riley R."/>
            <person name="Tritt A."/>
            <person name="Adam C."/>
            <person name="Daum C."/>
            <person name="Floudas D."/>
            <person name="Sun H."/>
            <person name="Yadav J.S."/>
            <person name="Pangilinan J."/>
            <person name="Larsson K.H."/>
            <person name="Matsuura K."/>
            <person name="Barry K."/>
            <person name="Labutti K."/>
            <person name="Kuo R."/>
            <person name="Ohm R.A."/>
            <person name="Bhattacharya S.S."/>
            <person name="Shirouzu T."/>
            <person name="Yoshinaga Y."/>
            <person name="Martin F.M."/>
            <person name="Grigoriev I.V."/>
            <person name="Hibbett D.S."/>
        </authorList>
    </citation>
    <scope>NUCLEOTIDE SEQUENCE [LARGE SCALE GENOMIC DNA]</scope>
    <source>
        <strain evidence="9 10">L-15889</strain>
    </source>
</reference>
<evidence type="ECO:0000256" key="3">
    <source>
        <dbReference type="ARBA" id="ARBA00022448"/>
    </source>
</evidence>
<feature type="transmembrane region" description="Helical" evidence="7">
    <location>
        <begin position="82"/>
        <end position="106"/>
    </location>
</feature>
<dbReference type="Proteomes" id="UP000076727">
    <property type="component" value="Unassembled WGS sequence"/>
</dbReference>
<feature type="transmembrane region" description="Helical" evidence="7">
    <location>
        <begin position="219"/>
        <end position="237"/>
    </location>
</feature>
<dbReference type="PANTHER" id="PTHR23514:SF3">
    <property type="entry name" value="BYPASS OF STOP CODON PROTEIN 6"/>
    <property type="match status" value="1"/>
</dbReference>
<evidence type="ECO:0000256" key="5">
    <source>
        <dbReference type="ARBA" id="ARBA00022989"/>
    </source>
</evidence>
<evidence type="ECO:0000256" key="6">
    <source>
        <dbReference type="ARBA" id="ARBA00023136"/>
    </source>
</evidence>
<evidence type="ECO:0000313" key="10">
    <source>
        <dbReference type="Proteomes" id="UP000076727"/>
    </source>
</evidence>
<dbReference type="GO" id="GO:0012505">
    <property type="term" value="C:endomembrane system"/>
    <property type="evidence" value="ECO:0007669"/>
    <property type="project" value="UniProtKB-SubCell"/>
</dbReference>
<dbReference type="Pfam" id="PF07690">
    <property type="entry name" value="MFS_1"/>
    <property type="match status" value="1"/>
</dbReference>
<feature type="transmembrane region" description="Helical" evidence="7">
    <location>
        <begin position="243"/>
        <end position="261"/>
    </location>
</feature>
<keyword evidence="6 7" id="KW-0472">Membrane</keyword>
<dbReference type="AlphaFoldDB" id="A0A165QUZ9"/>
<dbReference type="Gene3D" id="1.20.1250.20">
    <property type="entry name" value="MFS general substrate transporter like domains"/>
    <property type="match status" value="2"/>
</dbReference>
<dbReference type="EMBL" id="KV429054">
    <property type="protein sequence ID" value="KZT69967.1"/>
    <property type="molecule type" value="Genomic_DNA"/>
</dbReference>
<comment type="subcellular location">
    <subcellularLocation>
        <location evidence="1">Endomembrane system</location>
        <topology evidence="1">Multi-pass membrane protein</topology>
    </subcellularLocation>
</comment>
<dbReference type="PROSITE" id="PS50850">
    <property type="entry name" value="MFS"/>
    <property type="match status" value="1"/>
</dbReference>
<feature type="transmembrane region" description="Helical" evidence="7">
    <location>
        <begin position="307"/>
        <end position="326"/>
    </location>
</feature>
<dbReference type="InterPro" id="IPR011701">
    <property type="entry name" value="MFS"/>
</dbReference>
<dbReference type="PANTHER" id="PTHR23514">
    <property type="entry name" value="BYPASS OF STOP CODON PROTEIN 6"/>
    <property type="match status" value="1"/>
</dbReference>
<evidence type="ECO:0000256" key="4">
    <source>
        <dbReference type="ARBA" id="ARBA00022692"/>
    </source>
</evidence>
<dbReference type="GO" id="GO:0022857">
    <property type="term" value="F:transmembrane transporter activity"/>
    <property type="evidence" value="ECO:0007669"/>
    <property type="project" value="InterPro"/>
</dbReference>
<dbReference type="InterPro" id="IPR036259">
    <property type="entry name" value="MFS_trans_sf"/>
</dbReference>
<protein>
    <submittedName>
        <fullName evidence="9">MFS general substrate transporter</fullName>
    </submittedName>
</protein>
<feature type="transmembrane region" description="Helical" evidence="7">
    <location>
        <begin position="188"/>
        <end position="207"/>
    </location>
</feature>